<proteinExistence type="predicted"/>
<reference evidence="1" key="2">
    <citation type="submission" date="2020-11" db="EMBL/GenBank/DDBJ databases">
        <authorList>
            <person name="McCartney M.A."/>
            <person name="Auch B."/>
            <person name="Kono T."/>
            <person name="Mallez S."/>
            <person name="Becker A."/>
            <person name="Gohl D.M."/>
            <person name="Silverstein K.A.T."/>
            <person name="Koren S."/>
            <person name="Bechman K.B."/>
            <person name="Herman A."/>
            <person name="Abrahante J.E."/>
            <person name="Garbe J."/>
        </authorList>
    </citation>
    <scope>NUCLEOTIDE SEQUENCE</scope>
    <source>
        <strain evidence="1">Duluth1</strain>
        <tissue evidence="1">Whole animal</tissue>
    </source>
</reference>
<accession>A0A9D4I8C7</accession>
<protein>
    <submittedName>
        <fullName evidence="1">Uncharacterized protein</fullName>
    </submittedName>
</protein>
<dbReference type="EMBL" id="JAIWYP010000010">
    <property type="protein sequence ID" value="KAH3752035.1"/>
    <property type="molecule type" value="Genomic_DNA"/>
</dbReference>
<evidence type="ECO:0000313" key="1">
    <source>
        <dbReference type="EMBL" id="KAH3752035.1"/>
    </source>
</evidence>
<evidence type="ECO:0000313" key="2">
    <source>
        <dbReference type="Proteomes" id="UP000828390"/>
    </source>
</evidence>
<reference evidence="1" key="1">
    <citation type="journal article" date="2019" name="bioRxiv">
        <title>The Genome of the Zebra Mussel, Dreissena polymorpha: A Resource for Invasive Species Research.</title>
        <authorList>
            <person name="McCartney M.A."/>
            <person name="Auch B."/>
            <person name="Kono T."/>
            <person name="Mallez S."/>
            <person name="Zhang Y."/>
            <person name="Obille A."/>
            <person name="Becker A."/>
            <person name="Abrahante J.E."/>
            <person name="Garbe J."/>
            <person name="Badalamenti J.P."/>
            <person name="Herman A."/>
            <person name="Mangelson H."/>
            <person name="Liachko I."/>
            <person name="Sullivan S."/>
            <person name="Sone E.D."/>
            <person name="Koren S."/>
            <person name="Silverstein K.A.T."/>
            <person name="Beckman K.B."/>
            <person name="Gohl D.M."/>
        </authorList>
    </citation>
    <scope>NUCLEOTIDE SEQUENCE</scope>
    <source>
        <strain evidence="1">Duluth1</strain>
        <tissue evidence="1">Whole animal</tissue>
    </source>
</reference>
<comment type="caution">
    <text evidence="1">The sequence shown here is derived from an EMBL/GenBank/DDBJ whole genome shotgun (WGS) entry which is preliminary data.</text>
</comment>
<dbReference type="Proteomes" id="UP000828390">
    <property type="component" value="Unassembled WGS sequence"/>
</dbReference>
<gene>
    <name evidence="1" type="ORF">DPMN_186643</name>
</gene>
<sequence length="74" mass="8667">MQWSTFDENFEQLEYWVAKSAKQLKHEDSEPKITLQEKKAALQHYRVLVNNEVVEYCGIPLKGKLLLGLCLIFL</sequence>
<dbReference type="AlphaFoldDB" id="A0A9D4I8C7"/>
<keyword evidence="2" id="KW-1185">Reference proteome</keyword>
<name>A0A9D4I8C7_DREPO</name>
<organism evidence="1 2">
    <name type="scientific">Dreissena polymorpha</name>
    <name type="common">Zebra mussel</name>
    <name type="synonym">Mytilus polymorpha</name>
    <dbReference type="NCBI Taxonomy" id="45954"/>
    <lineage>
        <taxon>Eukaryota</taxon>
        <taxon>Metazoa</taxon>
        <taxon>Spiralia</taxon>
        <taxon>Lophotrochozoa</taxon>
        <taxon>Mollusca</taxon>
        <taxon>Bivalvia</taxon>
        <taxon>Autobranchia</taxon>
        <taxon>Heteroconchia</taxon>
        <taxon>Euheterodonta</taxon>
        <taxon>Imparidentia</taxon>
        <taxon>Neoheterodontei</taxon>
        <taxon>Myida</taxon>
        <taxon>Dreissenoidea</taxon>
        <taxon>Dreissenidae</taxon>
        <taxon>Dreissena</taxon>
    </lineage>
</organism>